<dbReference type="InterPro" id="IPR001584">
    <property type="entry name" value="Integrase_cat-core"/>
</dbReference>
<sequence>MRCGLIIARMVINMNEARLTTIEQIEQFLTASGSIEFSAADDNGERYWHISRVLARFDYPGRNKRERGVLLRYLQHTSGYSRAQVTRLVTRWQCNRLAAVPLVKRYRAPAAPFARKYTAVDVALLVEMDQAHEDVCGPAIAHLLQRAYRDYDDPRYERLAKLSVSHLYNLRKSAGYQARRRSFTKTRPVCNAIGVRKAPGPEGRAGFVRIDTVHQGDQDGVKGVYHITCVDAVSQWQVEACVEGISEAFLLPVLALIIDQFPFVIVGFHSDNGSEYINHHVASLLEKLRIEQTKSRSRHSNDNALAESKNASVVRKHMGYDHIPQAYAKPINAFYQDTFNPWLNLHRPCLFATLITNHKGKTVKRYKPQEVKTPLECLTQLAPLGRVTFKPGITLEALQIQARSQTDLAAAQAMQSAKRELFAGFVKPKRRA</sequence>
<dbReference type="EMBL" id="CP001715">
    <property type="protein sequence ID" value="ACV35236.1"/>
    <property type="molecule type" value="Genomic_DNA"/>
</dbReference>
<evidence type="ECO:0000313" key="2">
    <source>
        <dbReference type="EMBL" id="ACV35236.1"/>
    </source>
</evidence>
<evidence type="ECO:0000259" key="1">
    <source>
        <dbReference type="PROSITE" id="PS50994"/>
    </source>
</evidence>
<dbReference type="GO" id="GO:0003676">
    <property type="term" value="F:nucleic acid binding"/>
    <property type="evidence" value="ECO:0007669"/>
    <property type="project" value="InterPro"/>
</dbReference>
<dbReference type="InterPro" id="IPR036397">
    <property type="entry name" value="RNaseH_sf"/>
</dbReference>
<organism evidence="2">
    <name type="scientific">Accumulibacter regalis</name>
    <dbReference type="NCBI Taxonomy" id="522306"/>
    <lineage>
        <taxon>Bacteria</taxon>
        <taxon>Pseudomonadati</taxon>
        <taxon>Pseudomonadota</taxon>
        <taxon>Betaproteobacteria</taxon>
        <taxon>Candidatus Accumulibacter</taxon>
    </lineage>
</organism>
<reference evidence="2" key="2">
    <citation type="submission" date="2009-09" db="EMBL/GenBank/DDBJ databases">
        <title>Complete sequence of chromosome of Candidatus Accumulibacter phosphatis clade IIA str. UW-1.</title>
        <authorList>
            <consortium name="US DOE Joint Genome Institute"/>
            <person name="Martin H.G."/>
            <person name="Ivanova N."/>
            <person name="Kunin V."/>
            <person name="Warnecke F."/>
            <person name="Barry K."/>
            <person name="He S."/>
            <person name="Salamov A."/>
            <person name="Szeto E."/>
            <person name="Dalin E."/>
            <person name="Pangilinan J.L."/>
            <person name="Lapidus A."/>
            <person name="Lowry S."/>
            <person name="Kyrpides N.C."/>
            <person name="McMahon K.D."/>
            <person name="Hugenholtz P."/>
        </authorList>
    </citation>
    <scope>NUCLEOTIDE SEQUENCE [LARGE SCALE GENOMIC DNA]</scope>
    <source>
        <strain evidence="2">UW-1</strain>
    </source>
</reference>
<gene>
    <name evidence="2" type="ordered locus">CAP2UW1_1940</name>
</gene>
<dbReference type="GO" id="GO:0015074">
    <property type="term" value="P:DNA integration"/>
    <property type="evidence" value="ECO:0007669"/>
    <property type="project" value="InterPro"/>
</dbReference>
<dbReference type="HOGENOM" id="CLU_660448_0_0_4"/>
<dbReference type="PROSITE" id="PS50994">
    <property type="entry name" value="INTEGRASE"/>
    <property type="match status" value="1"/>
</dbReference>
<protein>
    <submittedName>
        <fullName evidence="2">Integrase catalytic region</fullName>
    </submittedName>
</protein>
<dbReference type="AlphaFoldDB" id="C7RLY7"/>
<dbReference type="Gene3D" id="3.30.420.10">
    <property type="entry name" value="Ribonuclease H-like superfamily/Ribonuclease H"/>
    <property type="match status" value="1"/>
</dbReference>
<reference evidence="2" key="1">
    <citation type="submission" date="2009-08" db="EMBL/GenBank/DDBJ databases">
        <authorList>
            <consortium name="US DOE Joint Genome Institute"/>
            <person name="Lucas S."/>
            <person name="Copeland A."/>
            <person name="Lapidus A."/>
            <person name="Glavina del Rio T."/>
            <person name="Dalin E."/>
            <person name="Tice H."/>
            <person name="Bruce D."/>
            <person name="Barry K."/>
            <person name="Pitluck S."/>
            <person name="Lowry S."/>
            <person name="Larimer F."/>
            <person name="Land M."/>
            <person name="Hauser L."/>
            <person name="Kyrpides N."/>
            <person name="Ivanova N."/>
            <person name="McMahon K.D."/>
            <person name="Hugenholtz P."/>
        </authorList>
    </citation>
    <scope>NUCLEOTIDE SEQUENCE</scope>
    <source>
        <strain evidence="2">UW-1</strain>
    </source>
</reference>
<proteinExistence type="predicted"/>
<dbReference type="eggNOG" id="COG2801">
    <property type="taxonomic scope" value="Bacteria"/>
</dbReference>
<dbReference type="KEGG" id="app:CAP2UW1_1940"/>
<feature type="domain" description="Integrase catalytic" evidence="1">
    <location>
        <begin position="197"/>
        <end position="376"/>
    </location>
</feature>
<dbReference type="InterPro" id="IPR012337">
    <property type="entry name" value="RNaseH-like_sf"/>
</dbReference>
<dbReference type="SUPFAM" id="SSF53098">
    <property type="entry name" value="Ribonuclease H-like"/>
    <property type="match status" value="1"/>
</dbReference>
<accession>C7RLY7</accession>
<name>C7RLY7_ACCRE</name>